<keyword evidence="5" id="KW-0547">Nucleotide-binding</keyword>
<dbReference type="GO" id="GO:0051276">
    <property type="term" value="P:chromosome organization"/>
    <property type="evidence" value="ECO:0007669"/>
    <property type="project" value="InterPro"/>
</dbReference>
<evidence type="ECO:0000256" key="11">
    <source>
        <dbReference type="ARBA" id="ARBA00023242"/>
    </source>
</evidence>
<dbReference type="InterPro" id="IPR003395">
    <property type="entry name" value="RecF/RecN/SMC_N"/>
</dbReference>
<dbReference type="AlphaFoldDB" id="A0AAW1PLR6"/>
<feature type="compositionally biased region" description="Polar residues" evidence="13">
    <location>
        <begin position="136"/>
        <end position="148"/>
    </location>
</feature>
<keyword evidence="10" id="KW-0234">DNA repair</keyword>
<keyword evidence="4" id="KW-0158">Chromosome</keyword>
<keyword evidence="11" id="KW-0539">Nucleus</keyword>
<gene>
    <name evidence="16" type="ORF">WJX72_006569</name>
</gene>
<keyword evidence="7" id="KW-0067">ATP-binding</keyword>
<feature type="region of interest" description="Disordered" evidence="13">
    <location>
        <begin position="905"/>
        <end position="934"/>
    </location>
</feature>
<reference evidence="16 17" key="1">
    <citation type="journal article" date="2024" name="Nat. Commun.">
        <title>Phylogenomics reveals the evolutionary origins of lichenization in chlorophyte algae.</title>
        <authorList>
            <person name="Puginier C."/>
            <person name="Libourel C."/>
            <person name="Otte J."/>
            <person name="Skaloud P."/>
            <person name="Haon M."/>
            <person name="Grisel S."/>
            <person name="Petersen M."/>
            <person name="Berrin J.G."/>
            <person name="Delaux P.M."/>
            <person name="Dal Grande F."/>
            <person name="Keller J."/>
        </authorList>
    </citation>
    <scope>NUCLEOTIDE SEQUENCE [LARGE SCALE GENOMIC DNA]</scope>
    <source>
        <strain evidence="16 17">SAG 2043</strain>
    </source>
</reference>
<evidence type="ECO:0000259" key="15">
    <source>
        <dbReference type="Pfam" id="PF06470"/>
    </source>
</evidence>
<name>A0AAW1PLR6_9CHLO</name>
<evidence type="ECO:0000256" key="1">
    <source>
        <dbReference type="ARBA" id="ARBA00004123"/>
    </source>
</evidence>
<evidence type="ECO:0000256" key="8">
    <source>
        <dbReference type="ARBA" id="ARBA00023054"/>
    </source>
</evidence>
<dbReference type="SUPFAM" id="SSF75553">
    <property type="entry name" value="Smc hinge domain"/>
    <property type="match status" value="1"/>
</dbReference>
<feature type="coiled-coil region" evidence="12">
    <location>
        <begin position="852"/>
        <end position="903"/>
    </location>
</feature>
<dbReference type="GO" id="GO:0035861">
    <property type="term" value="C:site of double-strand break"/>
    <property type="evidence" value="ECO:0007669"/>
    <property type="project" value="TreeGrafter"/>
</dbReference>
<evidence type="ECO:0000256" key="2">
    <source>
        <dbReference type="ARBA" id="ARBA00004286"/>
    </source>
</evidence>
<comment type="similarity">
    <text evidence="3">Belongs to the SMC family. SMC6 subfamily.</text>
</comment>
<evidence type="ECO:0000256" key="5">
    <source>
        <dbReference type="ARBA" id="ARBA00022741"/>
    </source>
</evidence>
<organism evidence="16 17">
    <name type="scientific">[Myrmecia] bisecta</name>
    <dbReference type="NCBI Taxonomy" id="41462"/>
    <lineage>
        <taxon>Eukaryota</taxon>
        <taxon>Viridiplantae</taxon>
        <taxon>Chlorophyta</taxon>
        <taxon>core chlorophytes</taxon>
        <taxon>Trebouxiophyceae</taxon>
        <taxon>Trebouxiales</taxon>
        <taxon>Trebouxiaceae</taxon>
        <taxon>Myrmecia</taxon>
    </lineage>
</organism>
<dbReference type="EMBL" id="JALJOR010000011">
    <property type="protein sequence ID" value="KAK9808932.1"/>
    <property type="molecule type" value="Genomic_DNA"/>
</dbReference>
<dbReference type="InterPro" id="IPR010935">
    <property type="entry name" value="SMC_hinge"/>
</dbReference>
<dbReference type="Proteomes" id="UP001489004">
    <property type="component" value="Unassembled WGS sequence"/>
</dbReference>
<sequence length="1264" mass="139295">MVKRKAEVPPEPPFEDAQLFKGAKVAKHWDAGKDLEGRVFAAGWYTGTIVEVFEGNDDGDDQLPLNTLFTVEYEDTDREDVNWEALWQPEKMRFEEIPSQAKPKFCELGRTAKVKTMVRRPGALPMQPETPPLQPALQTVSSSTSWEHSTAARRLALGPAGTCREAGSSRELLDSDRELTAPRKRARTSTAQAPSRAQAEQPAGSRGAPVATLFAEVPDPAGAGRPGFVKRVRVTSFMCHDNLQVDFAPHVTFVSGKNGSGKSAVLQAMQCCLGARAREMGRGRSLGELVKDGAHQALVAITLWNTTEEAYQRDRYGPLITIERRITRSGKGGGFTIRDTNGNKVTTGRAELDAILDRFNVDVANPAICMTQDTARTFAGEQSAKAKFALYFEAAGFNKVIEELAASNAEIDAIEESLQEQHKELKAKQAQLKAVQDKLAAMVEVGPMQARQHNLLEWAAWELVYRKEAALEEYRQLEVDGADQRVELVEQLREAEAALAAAEAACQEQGDKLALFAPTMQREEVTMKRLAKMVKAKEIALRTADRALQAAQNQDLRDLQEQHRALQASASEQQSSEAAASQDEHARYAALLQHSQQEAAAADEAATRAKQAWREAEAAHWQANVNMREAEGALKSANARITELQHDLQRLQRQQESPITAFGGPNMLRLKALIDRDIQAGRFARPPVGPIGSLLALQDERWAKAVEAAVGNAFSQFVVHTLADGERLRALGREVGVSVSVIRCSFDIPAHDTSRTDEAISRAAARLPSLLVVADALRFAEHPQTHTVRNALVDFFRIEQTGLVSSQQEAKELVQQPGTPVTNAFTPDGTRVYARKNTTTVVPPSQQRARLRKDVQADLADVQRELAQAQAAVEQAQQDLDGMRAAKQAAAQVLKRCQEAQRSAVRRKTDCDSQVEDITSQRPADGEEEGDAGASVAADLADLQRRIHEQQVQVAACQADDKEAAAAMRAAQDRLAAQQAAKDALLERNSACMQATEDSAKALQEARVYLKQVQTALGKLDDNTTRVQNERSVAEQELAGLLADGQDVCTREQAEASRDAYKAHLREMGHREASVQRELCLEAVLKEAGNLRNRIKASEQQAGASMGKLQDEQAQLEEWLRLKEPRLKSHTATLQALQAGHKARVASSRDVRKKINELMSATFHKFLQRRGYRGRIKVHTLEKELEMIVHLNKGDAQAQAVNDMKSLSGGERSFTTLCFMLALGAINRAPFHLMDEFDVFMDDVNRQLSLRTLLETACRLSHAR</sequence>
<dbReference type="InterPro" id="IPR036277">
    <property type="entry name" value="SMC_hinge_sf"/>
</dbReference>
<feature type="region of interest" description="Disordered" evidence="13">
    <location>
        <begin position="562"/>
        <end position="583"/>
    </location>
</feature>
<accession>A0AAW1PLR6</accession>
<feature type="compositionally biased region" description="Low complexity" evidence="13">
    <location>
        <begin position="567"/>
        <end position="581"/>
    </location>
</feature>
<evidence type="ECO:0000256" key="9">
    <source>
        <dbReference type="ARBA" id="ARBA00023172"/>
    </source>
</evidence>
<dbReference type="PANTHER" id="PTHR19306">
    <property type="entry name" value="STRUCTURAL MAINTENANCE OF CHROMOSOMES 5,6 SMC5, SMC6"/>
    <property type="match status" value="1"/>
</dbReference>
<evidence type="ECO:0000256" key="13">
    <source>
        <dbReference type="SAM" id="MobiDB-lite"/>
    </source>
</evidence>
<comment type="caution">
    <text evidence="16">The sequence shown here is derived from an EMBL/GenBank/DDBJ whole genome shotgun (WGS) entry which is preliminary data.</text>
</comment>
<dbReference type="GO" id="GO:0030915">
    <property type="term" value="C:Smc5-Smc6 complex"/>
    <property type="evidence" value="ECO:0007669"/>
    <property type="project" value="TreeGrafter"/>
</dbReference>
<feature type="domain" description="SMC hinge" evidence="15">
    <location>
        <begin position="688"/>
        <end position="812"/>
    </location>
</feature>
<dbReference type="GO" id="GO:0005634">
    <property type="term" value="C:nucleus"/>
    <property type="evidence" value="ECO:0007669"/>
    <property type="project" value="UniProtKB-SubCell"/>
</dbReference>
<comment type="subcellular location">
    <subcellularLocation>
        <location evidence="2">Chromosome</location>
    </subcellularLocation>
    <subcellularLocation>
        <location evidence="1">Nucleus</location>
    </subcellularLocation>
</comment>
<evidence type="ECO:0000256" key="7">
    <source>
        <dbReference type="ARBA" id="ARBA00022840"/>
    </source>
</evidence>
<dbReference type="Gene3D" id="3.40.50.300">
    <property type="entry name" value="P-loop containing nucleotide triphosphate hydrolases"/>
    <property type="match status" value="2"/>
</dbReference>
<evidence type="ECO:0000256" key="3">
    <source>
        <dbReference type="ARBA" id="ARBA00006793"/>
    </source>
</evidence>
<dbReference type="Pfam" id="PF06470">
    <property type="entry name" value="SMC_hinge"/>
    <property type="match status" value="1"/>
</dbReference>
<keyword evidence="6" id="KW-0227">DNA damage</keyword>
<evidence type="ECO:0000313" key="16">
    <source>
        <dbReference type="EMBL" id="KAK9808932.1"/>
    </source>
</evidence>
<feature type="coiled-coil region" evidence="12">
    <location>
        <begin position="397"/>
        <end position="445"/>
    </location>
</feature>
<evidence type="ECO:0000256" key="4">
    <source>
        <dbReference type="ARBA" id="ARBA00022454"/>
    </source>
</evidence>
<dbReference type="GO" id="GO:0000724">
    <property type="term" value="P:double-strand break repair via homologous recombination"/>
    <property type="evidence" value="ECO:0007669"/>
    <property type="project" value="TreeGrafter"/>
</dbReference>
<feature type="region of interest" description="Disordered" evidence="13">
    <location>
        <begin position="122"/>
        <end position="207"/>
    </location>
</feature>
<dbReference type="GO" id="GO:0003684">
    <property type="term" value="F:damaged DNA binding"/>
    <property type="evidence" value="ECO:0007669"/>
    <property type="project" value="TreeGrafter"/>
</dbReference>
<evidence type="ECO:0008006" key="18">
    <source>
        <dbReference type="Google" id="ProtNLM"/>
    </source>
</evidence>
<feature type="domain" description="RecF/RecN/SMC N-terminal" evidence="14">
    <location>
        <begin position="229"/>
        <end position="1253"/>
    </location>
</feature>
<feature type="compositionally biased region" description="Basic and acidic residues" evidence="13">
    <location>
        <begin position="167"/>
        <end position="181"/>
    </location>
</feature>
<evidence type="ECO:0000259" key="14">
    <source>
        <dbReference type="Pfam" id="PF02463"/>
    </source>
</evidence>
<dbReference type="GO" id="GO:0005524">
    <property type="term" value="F:ATP binding"/>
    <property type="evidence" value="ECO:0007669"/>
    <property type="project" value="UniProtKB-KW"/>
</dbReference>
<dbReference type="InterPro" id="IPR027417">
    <property type="entry name" value="P-loop_NTPase"/>
</dbReference>
<dbReference type="SUPFAM" id="SSF52540">
    <property type="entry name" value="P-loop containing nucleoside triphosphate hydrolases"/>
    <property type="match status" value="1"/>
</dbReference>
<keyword evidence="9" id="KW-0233">DNA recombination</keyword>
<dbReference type="GO" id="GO:0003697">
    <property type="term" value="F:single-stranded DNA binding"/>
    <property type="evidence" value="ECO:0007669"/>
    <property type="project" value="TreeGrafter"/>
</dbReference>
<keyword evidence="17" id="KW-1185">Reference proteome</keyword>
<keyword evidence="8 12" id="KW-0175">Coiled coil</keyword>
<evidence type="ECO:0000256" key="10">
    <source>
        <dbReference type="ARBA" id="ARBA00023204"/>
    </source>
</evidence>
<protein>
    <recommendedName>
        <fullName evidence="18">Structural maintenance of chromosomes protein 6</fullName>
    </recommendedName>
</protein>
<dbReference type="Pfam" id="PF02463">
    <property type="entry name" value="SMC_N"/>
    <property type="match status" value="1"/>
</dbReference>
<evidence type="ECO:0000256" key="6">
    <source>
        <dbReference type="ARBA" id="ARBA00022763"/>
    </source>
</evidence>
<evidence type="ECO:0000256" key="12">
    <source>
        <dbReference type="SAM" id="Coils"/>
    </source>
</evidence>
<dbReference type="PANTHER" id="PTHR19306:SF6">
    <property type="entry name" value="STRUCTURAL MAINTENANCE OF CHROMOSOMES PROTEIN 6"/>
    <property type="match status" value="1"/>
</dbReference>
<feature type="coiled-coil region" evidence="12">
    <location>
        <begin position="940"/>
        <end position="988"/>
    </location>
</feature>
<evidence type="ECO:0000313" key="17">
    <source>
        <dbReference type="Proteomes" id="UP001489004"/>
    </source>
</evidence>
<proteinExistence type="inferred from homology"/>